<feature type="binding site" evidence="11">
    <location>
        <position position="26"/>
    </location>
    <ligand>
        <name>Mg(2+)</name>
        <dbReference type="ChEBI" id="CHEBI:18420"/>
    </ligand>
</feature>
<keyword evidence="8 11" id="KW-0648">Protein biosynthesis</keyword>
<gene>
    <name evidence="11" type="primary">tuf</name>
    <name evidence="13" type="ORF">A6770_17650</name>
</gene>
<dbReference type="InterPro" id="IPR004541">
    <property type="entry name" value="Transl_elong_EFTu/EF1A_bac/org"/>
</dbReference>
<evidence type="ECO:0000256" key="8">
    <source>
        <dbReference type="ARBA" id="ARBA00022917"/>
    </source>
</evidence>
<dbReference type="InterPro" id="IPR031157">
    <property type="entry name" value="G_TR_CS"/>
</dbReference>
<evidence type="ECO:0000256" key="3">
    <source>
        <dbReference type="ARBA" id="ARBA00022490"/>
    </source>
</evidence>
<dbReference type="PROSITE" id="PS00301">
    <property type="entry name" value="G_TR_1"/>
    <property type="match status" value="1"/>
</dbReference>
<dbReference type="InterPro" id="IPR041709">
    <property type="entry name" value="EF-Tu_GTP-bd"/>
</dbReference>
<keyword evidence="3 11" id="KW-0963">Cytoplasm</keyword>
<dbReference type="EC" id="3.6.5.3" evidence="11"/>
<keyword evidence="6 11" id="KW-0378">Hydrolase</keyword>
<sequence>MARAKFERTKPHVNIGTIGHVDHGKTTLTAAITMTLAALGQAVAKGYDQIDNAPEEKARGITINTAHVEYETQNRHYAHVDCPGHADYVKNMITGAAQMDGAILVVAATDGAMPQTREHILLAKQVGVPNLVVFLNKQDMVDDEELLELVELELRELLTDYEFDGDNIPIIKGSGLKALEKMTGSPKTQRGEDEWVDKIYELMDAVDSYIPTPERDVDKPFLMAVEDVFSITGRGTVATGRIERGKVKVGDNVELVGIRDSRSTTVTGIEMFKKSLDEGMAGDNAGVLLRGIQKTDIERGMVLAKPGSIKPHTQFEGEVYVLTEKEGGRKTPFFPGYRPQFYVRTTDVTGTIKTFTTDEGGEAEMVMPGDRIKMTVELINPIAIEQGMRFAIREGGRTIGAGVVSKILK</sequence>
<dbReference type="InterPro" id="IPR033720">
    <property type="entry name" value="EFTU_2"/>
</dbReference>
<dbReference type="NCBIfam" id="NF009372">
    <property type="entry name" value="PRK12735.1"/>
    <property type="match status" value="1"/>
</dbReference>
<dbReference type="AlphaFoldDB" id="A0A367RFK3"/>
<dbReference type="FunFam" id="2.40.30.10:FF:000001">
    <property type="entry name" value="Elongation factor Tu"/>
    <property type="match status" value="1"/>
</dbReference>
<evidence type="ECO:0000256" key="2">
    <source>
        <dbReference type="ARBA" id="ARBA00011245"/>
    </source>
</evidence>
<dbReference type="PANTHER" id="PTHR43721">
    <property type="entry name" value="ELONGATION FACTOR TU-RELATED"/>
    <property type="match status" value="1"/>
</dbReference>
<dbReference type="GO" id="GO:0000287">
    <property type="term" value="F:magnesium ion binding"/>
    <property type="evidence" value="ECO:0007669"/>
    <property type="project" value="UniProtKB-UniRule"/>
</dbReference>
<dbReference type="NCBIfam" id="TIGR00231">
    <property type="entry name" value="small_GTP"/>
    <property type="match status" value="1"/>
</dbReference>
<dbReference type="InterPro" id="IPR005225">
    <property type="entry name" value="Small_GTP-bd"/>
</dbReference>
<dbReference type="HAMAP" id="MF_00118_B">
    <property type="entry name" value="EF_Tu_B"/>
    <property type="match status" value="1"/>
</dbReference>
<dbReference type="InterPro" id="IPR009001">
    <property type="entry name" value="Transl_elong_EF1A/Init_IF2_C"/>
</dbReference>
<feature type="binding site" evidence="11">
    <location>
        <begin position="136"/>
        <end position="139"/>
    </location>
    <ligand>
        <name>GTP</name>
        <dbReference type="ChEBI" id="CHEBI:37565"/>
    </ligand>
</feature>
<dbReference type="PANTHER" id="PTHR43721:SF22">
    <property type="entry name" value="ELONGATION FACTOR TU, MITOCHONDRIAL"/>
    <property type="match status" value="1"/>
</dbReference>
<evidence type="ECO:0000256" key="6">
    <source>
        <dbReference type="ARBA" id="ARBA00022801"/>
    </source>
</evidence>
<comment type="subcellular location">
    <subcellularLocation>
        <location evidence="11">Cytoplasm</location>
    </subcellularLocation>
</comment>
<evidence type="ECO:0000256" key="11">
    <source>
        <dbReference type="HAMAP-Rule" id="MF_00118"/>
    </source>
</evidence>
<dbReference type="InterPro" id="IPR004160">
    <property type="entry name" value="Transl_elong_EFTu/EF1A_C"/>
</dbReference>
<dbReference type="InterPro" id="IPR050055">
    <property type="entry name" value="EF-Tu_GTPase"/>
</dbReference>
<evidence type="ECO:0000256" key="9">
    <source>
        <dbReference type="ARBA" id="ARBA00023134"/>
    </source>
</evidence>
<dbReference type="Gene3D" id="2.40.30.10">
    <property type="entry name" value="Translation factors"/>
    <property type="match status" value="2"/>
</dbReference>
<evidence type="ECO:0000256" key="5">
    <source>
        <dbReference type="ARBA" id="ARBA00022768"/>
    </source>
</evidence>
<evidence type="ECO:0000313" key="14">
    <source>
        <dbReference type="Proteomes" id="UP000252107"/>
    </source>
</evidence>
<dbReference type="CDD" id="cd01884">
    <property type="entry name" value="EF_Tu"/>
    <property type="match status" value="1"/>
</dbReference>
<evidence type="ECO:0000256" key="1">
    <source>
        <dbReference type="ARBA" id="ARBA00007249"/>
    </source>
</evidence>
<dbReference type="GO" id="GO:0003924">
    <property type="term" value="F:GTPase activity"/>
    <property type="evidence" value="ECO:0007669"/>
    <property type="project" value="UniProtKB-UniRule"/>
</dbReference>
<dbReference type="EMBL" id="LXQD01000174">
    <property type="protein sequence ID" value="RCJ34152.1"/>
    <property type="molecule type" value="Genomic_DNA"/>
</dbReference>
<keyword evidence="9 11" id="KW-0342">GTP-binding</keyword>
<dbReference type="InterPro" id="IPR000795">
    <property type="entry name" value="T_Tr_GTP-bd_dom"/>
</dbReference>
<evidence type="ECO:0000313" key="13">
    <source>
        <dbReference type="EMBL" id="RCJ34152.1"/>
    </source>
</evidence>
<accession>A0A367RFK3</accession>
<comment type="subunit">
    <text evidence="2 11">Monomer.</text>
</comment>
<dbReference type="CDD" id="cd03707">
    <property type="entry name" value="EFTU_III"/>
    <property type="match status" value="1"/>
</dbReference>
<dbReference type="GO" id="GO:0003746">
    <property type="term" value="F:translation elongation factor activity"/>
    <property type="evidence" value="ECO:0007669"/>
    <property type="project" value="UniProtKB-UniRule"/>
</dbReference>
<keyword evidence="5 11" id="KW-0251">Elongation factor</keyword>
<feature type="domain" description="Tr-type G" evidence="12">
    <location>
        <begin position="10"/>
        <end position="214"/>
    </location>
</feature>
<reference evidence="13" key="1">
    <citation type="submission" date="2016-04" db="EMBL/GenBank/DDBJ databases">
        <authorList>
            <person name="Tabuchi Yagui T.R."/>
        </authorList>
    </citation>
    <scope>NUCLEOTIDE SEQUENCE [LARGE SCALE GENOMIC DNA]</scope>
    <source>
        <strain evidence="13">NIES-26</strain>
    </source>
</reference>
<dbReference type="InterPro" id="IPR004161">
    <property type="entry name" value="EFTu-like_2"/>
</dbReference>
<dbReference type="NCBIfam" id="NF009373">
    <property type="entry name" value="PRK12736.1"/>
    <property type="match status" value="1"/>
</dbReference>
<dbReference type="GO" id="GO:0005525">
    <property type="term" value="F:GTP binding"/>
    <property type="evidence" value="ECO:0007669"/>
    <property type="project" value="UniProtKB-UniRule"/>
</dbReference>
<dbReference type="PROSITE" id="PS51722">
    <property type="entry name" value="G_TR_2"/>
    <property type="match status" value="1"/>
</dbReference>
<dbReference type="FunFam" id="3.40.50.300:FF:000003">
    <property type="entry name" value="Elongation factor Tu"/>
    <property type="match status" value="1"/>
</dbReference>
<dbReference type="SUPFAM" id="SSF50465">
    <property type="entry name" value="EF-Tu/eEF-1alpha/eIF2-gamma C-terminal domain"/>
    <property type="match status" value="1"/>
</dbReference>
<comment type="catalytic activity">
    <reaction evidence="11">
        <text>GTP + H2O = GDP + phosphate + H(+)</text>
        <dbReference type="Rhea" id="RHEA:19669"/>
        <dbReference type="ChEBI" id="CHEBI:15377"/>
        <dbReference type="ChEBI" id="CHEBI:15378"/>
        <dbReference type="ChEBI" id="CHEBI:37565"/>
        <dbReference type="ChEBI" id="CHEBI:43474"/>
        <dbReference type="ChEBI" id="CHEBI:58189"/>
        <dbReference type="EC" id="3.6.5.3"/>
    </reaction>
</comment>
<dbReference type="Pfam" id="PF03144">
    <property type="entry name" value="GTP_EFTU_D2"/>
    <property type="match status" value="1"/>
</dbReference>
<dbReference type="InterPro" id="IPR009000">
    <property type="entry name" value="Transl_B-barrel_sf"/>
</dbReference>
<keyword evidence="4 11" id="KW-0547">Nucleotide-binding</keyword>
<comment type="function">
    <text evidence="11">GTP hydrolase that promotes the GTP-dependent binding of aminoacyl-tRNA to the A-site of ribosomes during protein biosynthesis.</text>
</comment>
<keyword evidence="11" id="KW-0479">Metal-binding</keyword>
<dbReference type="GO" id="GO:0005829">
    <property type="term" value="C:cytosol"/>
    <property type="evidence" value="ECO:0007669"/>
    <property type="project" value="TreeGrafter"/>
</dbReference>
<comment type="similarity">
    <text evidence="1 11">Belongs to the TRAFAC class translation factor GTPase superfamily. Classic translation factor GTPase family. EF-Tu/EF-1A subfamily.</text>
</comment>
<evidence type="ECO:0000256" key="10">
    <source>
        <dbReference type="ARBA" id="ARBA00029554"/>
    </source>
</evidence>
<proteinExistence type="inferred from homology"/>
<evidence type="ECO:0000256" key="4">
    <source>
        <dbReference type="ARBA" id="ARBA00022741"/>
    </source>
</evidence>
<dbReference type="SUPFAM" id="SSF50447">
    <property type="entry name" value="Translation proteins"/>
    <property type="match status" value="1"/>
</dbReference>
<dbReference type="NCBIfam" id="NF000766">
    <property type="entry name" value="PRK00049.1"/>
    <property type="match status" value="1"/>
</dbReference>
<comment type="caution">
    <text evidence="13">The sequence shown here is derived from an EMBL/GenBank/DDBJ whole genome shotgun (WGS) entry which is preliminary data.</text>
</comment>
<evidence type="ECO:0000256" key="7">
    <source>
        <dbReference type="ARBA" id="ARBA00022842"/>
    </source>
</evidence>
<dbReference type="Proteomes" id="UP000252107">
    <property type="component" value="Unassembled WGS sequence"/>
</dbReference>
<protein>
    <recommendedName>
        <fullName evidence="10 11">Elongation factor Tu</fullName>
        <shortName evidence="11">EF-Tu</shortName>
        <ecNumber evidence="11">3.6.5.3</ecNumber>
    </recommendedName>
</protein>
<feature type="binding site" evidence="11">
    <location>
        <begin position="19"/>
        <end position="26"/>
    </location>
    <ligand>
        <name>GTP</name>
        <dbReference type="ChEBI" id="CHEBI:37565"/>
    </ligand>
</feature>
<dbReference type="Pfam" id="PF03143">
    <property type="entry name" value="GTP_EFTU_D3"/>
    <property type="match status" value="1"/>
</dbReference>
<dbReference type="FunFam" id="2.40.30.10:FF:000046">
    <property type="entry name" value="Elongation factor Tu"/>
    <property type="match status" value="1"/>
</dbReference>
<evidence type="ECO:0000259" key="12">
    <source>
        <dbReference type="PROSITE" id="PS51722"/>
    </source>
</evidence>
<keyword evidence="14" id="KW-1185">Reference proteome</keyword>
<dbReference type="Gene3D" id="3.40.50.300">
    <property type="entry name" value="P-loop containing nucleotide triphosphate hydrolases"/>
    <property type="match status" value="1"/>
</dbReference>
<keyword evidence="7 11" id="KW-0460">Magnesium</keyword>
<organism evidence="13 14">
    <name type="scientific">Nostoc minutum NIES-26</name>
    <dbReference type="NCBI Taxonomy" id="1844469"/>
    <lineage>
        <taxon>Bacteria</taxon>
        <taxon>Bacillati</taxon>
        <taxon>Cyanobacteriota</taxon>
        <taxon>Cyanophyceae</taxon>
        <taxon>Nostocales</taxon>
        <taxon>Nostocaceae</taxon>
        <taxon>Nostoc</taxon>
    </lineage>
</organism>
<dbReference type="SUPFAM" id="SSF52540">
    <property type="entry name" value="P-loop containing nucleoside triphosphate hydrolases"/>
    <property type="match status" value="1"/>
</dbReference>
<feature type="binding site" evidence="11">
    <location>
        <begin position="81"/>
        <end position="85"/>
    </location>
    <ligand>
        <name>GTP</name>
        <dbReference type="ChEBI" id="CHEBI:37565"/>
    </ligand>
</feature>
<dbReference type="CDD" id="cd03697">
    <property type="entry name" value="EFTU_II"/>
    <property type="match status" value="1"/>
</dbReference>
<dbReference type="Pfam" id="PF00009">
    <property type="entry name" value="GTP_EFTU"/>
    <property type="match status" value="1"/>
</dbReference>
<dbReference type="InterPro" id="IPR027417">
    <property type="entry name" value="P-loop_NTPase"/>
</dbReference>
<dbReference type="NCBIfam" id="TIGR00485">
    <property type="entry name" value="EF-Tu"/>
    <property type="match status" value="1"/>
</dbReference>
<dbReference type="PRINTS" id="PR00315">
    <property type="entry name" value="ELONGATNFCT"/>
</dbReference>
<name>A0A367RFK3_9NOSO</name>